<evidence type="ECO:0000256" key="3">
    <source>
        <dbReference type="PROSITE-ProRule" id="PRU00023"/>
    </source>
</evidence>
<protein>
    <submittedName>
        <fullName evidence="4">Uncharacterized protein</fullName>
    </submittedName>
</protein>
<dbReference type="AlphaFoldDB" id="A0A8H7ANV4"/>
<feature type="repeat" description="ANK" evidence="3">
    <location>
        <begin position="306"/>
        <end position="338"/>
    </location>
</feature>
<dbReference type="Gene3D" id="1.25.40.20">
    <property type="entry name" value="Ankyrin repeat-containing domain"/>
    <property type="match status" value="4"/>
</dbReference>
<evidence type="ECO:0000256" key="2">
    <source>
        <dbReference type="ARBA" id="ARBA00023043"/>
    </source>
</evidence>
<dbReference type="SUPFAM" id="SSF50630">
    <property type="entry name" value="Acid proteases"/>
    <property type="match status" value="1"/>
</dbReference>
<organism evidence="4 5">
    <name type="scientific">Endocarpon pusillum</name>
    <dbReference type="NCBI Taxonomy" id="364733"/>
    <lineage>
        <taxon>Eukaryota</taxon>
        <taxon>Fungi</taxon>
        <taxon>Dikarya</taxon>
        <taxon>Ascomycota</taxon>
        <taxon>Pezizomycotina</taxon>
        <taxon>Eurotiomycetes</taxon>
        <taxon>Chaetothyriomycetidae</taxon>
        <taxon>Verrucariales</taxon>
        <taxon>Verrucariaceae</taxon>
        <taxon>Endocarpon</taxon>
    </lineage>
</organism>
<reference evidence="4" key="1">
    <citation type="submission" date="2020-02" db="EMBL/GenBank/DDBJ databases">
        <authorList>
            <person name="Palmer J.M."/>
        </authorList>
    </citation>
    <scope>NUCLEOTIDE SEQUENCE</scope>
    <source>
        <strain evidence="4">EPUS1.4</strain>
        <tissue evidence="4">Thallus</tissue>
    </source>
</reference>
<feature type="repeat" description="ANK" evidence="3">
    <location>
        <begin position="103"/>
        <end position="135"/>
    </location>
</feature>
<dbReference type="PRINTS" id="PR01415">
    <property type="entry name" value="ANKYRIN"/>
</dbReference>
<comment type="caution">
    <text evidence="4">The sequence shown here is derived from an EMBL/GenBank/DDBJ whole genome shotgun (WGS) entry which is preliminary data.</text>
</comment>
<dbReference type="Proteomes" id="UP000606974">
    <property type="component" value="Unassembled WGS sequence"/>
</dbReference>
<feature type="repeat" description="ANK" evidence="3">
    <location>
        <begin position="273"/>
        <end position="305"/>
    </location>
</feature>
<dbReference type="PROSITE" id="PS50297">
    <property type="entry name" value="ANK_REP_REGION"/>
    <property type="match status" value="11"/>
</dbReference>
<keyword evidence="1" id="KW-0677">Repeat</keyword>
<dbReference type="PANTHER" id="PTHR24171:SF10">
    <property type="entry name" value="ANKYRIN REPEAT DOMAIN-CONTAINING PROTEIN 29-LIKE"/>
    <property type="match status" value="1"/>
</dbReference>
<gene>
    <name evidence="4" type="ORF">GJ744_000252</name>
</gene>
<accession>A0A8H7ANV4</accession>
<feature type="repeat" description="ANK" evidence="3">
    <location>
        <begin position="70"/>
        <end position="102"/>
    </location>
</feature>
<feature type="repeat" description="ANK" evidence="3">
    <location>
        <begin position="137"/>
        <end position="169"/>
    </location>
</feature>
<proteinExistence type="predicted"/>
<feature type="repeat" description="ANK" evidence="3">
    <location>
        <begin position="36"/>
        <end position="68"/>
    </location>
</feature>
<feature type="repeat" description="ANK" evidence="3">
    <location>
        <begin position="204"/>
        <end position="239"/>
    </location>
</feature>
<evidence type="ECO:0000256" key="1">
    <source>
        <dbReference type="ARBA" id="ARBA00022737"/>
    </source>
</evidence>
<feature type="repeat" description="ANK" evidence="3">
    <location>
        <begin position="2"/>
        <end position="34"/>
    </location>
</feature>
<evidence type="ECO:0000313" key="4">
    <source>
        <dbReference type="EMBL" id="KAF7512685.1"/>
    </source>
</evidence>
<evidence type="ECO:0000313" key="5">
    <source>
        <dbReference type="Proteomes" id="UP000606974"/>
    </source>
</evidence>
<dbReference type="PANTHER" id="PTHR24171">
    <property type="entry name" value="ANKYRIN REPEAT DOMAIN-CONTAINING PROTEIN 39-RELATED"/>
    <property type="match status" value="1"/>
</dbReference>
<sequence>MNHSSPLHEAASQGNVESIKCLLEAGADINAKDGWKHSSPLHEAASQGNVESIKCLLEAGAEINAKDGWNHSSPLHQAVSQGNVESIKCLLEAGADIDIKDRSQSSPLYKAASQGNVESIKCLLEAGADINAKDGWNKSSPLYEATSQGNIESIKCLLEAGADVNAKDRWYESSSLHKATSQGNIESIKCLLEAGANVNAKDWCQSSPLHQAASQGNINSVKSVKCLLEAGANINAKDEDQSSPLHKAASQGNIKSVKCLLKAGANINAKDKDQSSPLHEAASQGNIESIKCLLKAGANINAKDKDQSAPLHKAASKGNVQSVKCLLEAGAKINVKDKDQSSPLHEAASKGNIKSVKCLLEAGADAMATDCYGFTPCQMVEEARWSGHYVETMYALKKAMSYALLNIQGSSLPQFSKSRQQEHDINFGSTGDLKMELPMVISGVTVKSCADSGSEENIIDASLADRLGLRIRREKKDCKIFEIGNGKIVRSIGRTRANCTFAKDARNRIKCWFYVFAQLATPLIMGMGFLDHTQTMTKRQDRLQQCTLLPSEFFSVRSIGRPRRQLACLVNGQYVLAKADSGSEIDMMSLSYAKTLGYRVDRTQESRSRVMFADRTVGETIGQITANIVLGDAGGQSYLRTFHVFPGLSSDVLLGENILQQTQAFSTLQSSFVDNLMEAGPLELKRLIWMGRVEKLLAKLRSSRKSRGPSLSLVERQNKRDARENYRRELERKRITTLTGEELARAEEAERRRIERYDHDRERELLVL</sequence>
<dbReference type="InterPro" id="IPR036770">
    <property type="entry name" value="Ankyrin_rpt-contain_sf"/>
</dbReference>
<feature type="repeat" description="ANK" evidence="3">
    <location>
        <begin position="171"/>
        <end position="203"/>
    </location>
</feature>
<dbReference type="InterPro" id="IPR002110">
    <property type="entry name" value="Ankyrin_rpt"/>
</dbReference>
<dbReference type="Pfam" id="PF12796">
    <property type="entry name" value="Ank_2"/>
    <property type="match status" value="3"/>
</dbReference>
<dbReference type="CDD" id="cd00303">
    <property type="entry name" value="retropepsin_like"/>
    <property type="match status" value="2"/>
</dbReference>
<name>A0A8H7ANV4_9EURO</name>
<dbReference type="OrthoDB" id="341259at2759"/>
<dbReference type="EMBL" id="JAACFV010000010">
    <property type="protein sequence ID" value="KAF7512685.1"/>
    <property type="molecule type" value="Genomic_DNA"/>
</dbReference>
<keyword evidence="2 3" id="KW-0040">ANK repeat</keyword>
<keyword evidence="5" id="KW-1185">Reference proteome</keyword>
<dbReference type="SMART" id="SM00248">
    <property type="entry name" value="ANK"/>
    <property type="match status" value="11"/>
</dbReference>
<dbReference type="InterPro" id="IPR021109">
    <property type="entry name" value="Peptidase_aspartic_dom_sf"/>
</dbReference>
<dbReference type="PROSITE" id="PS50088">
    <property type="entry name" value="ANK_REPEAT"/>
    <property type="match status" value="11"/>
</dbReference>
<dbReference type="SUPFAM" id="SSF48403">
    <property type="entry name" value="Ankyrin repeat"/>
    <property type="match status" value="1"/>
</dbReference>
<dbReference type="Gene3D" id="2.40.70.10">
    <property type="entry name" value="Acid Proteases"/>
    <property type="match status" value="2"/>
</dbReference>
<feature type="repeat" description="ANK" evidence="3">
    <location>
        <begin position="240"/>
        <end position="272"/>
    </location>
</feature>
<dbReference type="Pfam" id="PF00023">
    <property type="entry name" value="Ank"/>
    <property type="match status" value="2"/>
</dbReference>
<feature type="repeat" description="ANK" evidence="3">
    <location>
        <begin position="339"/>
        <end position="371"/>
    </location>
</feature>